<sequence length="139" mass="16091">MFGKAVRPWEAAMKGRAWERDSSMPTWLFKRKANRTVRMRVENMAEMPMTTDCRRGRNIMPVSDPTPMAKKKNMIPKAASVSRITTLRIGKSVFEMLGSWPRRDENDMRKRVLMSNLETSSFLSLHTHIGTCTLEQNGW</sequence>
<proteinExistence type="predicted"/>
<organism evidence="1 2">
    <name type="scientific">Striga asiatica</name>
    <name type="common">Asiatic witchweed</name>
    <name type="synonym">Buchnera asiatica</name>
    <dbReference type="NCBI Taxonomy" id="4170"/>
    <lineage>
        <taxon>Eukaryota</taxon>
        <taxon>Viridiplantae</taxon>
        <taxon>Streptophyta</taxon>
        <taxon>Embryophyta</taxon>
        <taxon>Tracheophyta</taxon>
        <taxon>Spermatophyta</taxon>
        <taxon>Magnoliopsida</taxon>
        <taxon>eudicotyledons</taxon>
        <taxon>Gunneridae</taxon>
        <taxon>Pentapetalae</taxon>
        <taxon>asterids</taxon>
        <taxon>lamiids</taxon>
        <taxon>Lamiales</taxon>
        <taxon>Orobanchaceae</taxon>
        <taxon>Buchnereae</taxon>
        <taxon>Striga</taxon>
    </lineage>
</organism>
<evidence type="ECO:0000313" key="2">
    <source>
        <dbReference type="Proteomes" id="UP000325081"/>
    </source>
</evidence>
<accession>A0A5A7RKG8</accession>
<comment type="caution">
    <text evidence="1">The sequence shown here is derived from an EMBL/GenBank/DDBJ whole genome shotgun (WGS) entry which is preliminary data.</text>
</comment>
<keyword evidence="2" id="KW-1185">Reference proteome</keyword>
<dbReference type="EMBL" id="BKCP01013514">
    <property type="protein sequence ID" value="GER57723.1"/>
    <property type="molecule type" value="Genomic_DNA"/>
</dbReference>
<gene>
    <name evidence="1" type="ORF">STAS_35553</name>
</gene>
<name>A0A5A7RKG8_STRAF</name>
<reference evidence="2" key="1">
    <citation type="journal article" date="2019" name="Curr. Biol.">
        <title>Genome Sequence of Striga asiatica Provides Insight into the Evolution of Plant Parasitism.</title>
        <authorList>
            <person name="Yoshida S."/>
            <person name="Kim S."/>
            <person name="Wafula E.K."/>
            <person name="Tanskanen J."/>
            <person name="Kim Y.M."/>
            <person name="Honaas L."/>
            <person name="Yang Z."/>
            <person name="Spallek T."/>
            <person name="Conn C.E."/>
            <person name="Ichihashi Y."/>
            <person name="Cheong K."/>
            <person name="Cui S."/>
            <person name="Der J.P."/>
            <person name="Gundlach H."/>
            <person name="Jiao Y."/>
            <person name="Hori C."/>
            <person name="Ishida J.K."/>
            <person name="Kasahara H."/>
            <person name="Kiba T."/>
            <person name="Kim M.S."/>
            <person name="Koo N."/>
            <person name="Laohavisit A."/>
            <person name="Lee Y.H."/>
            <person name="Lumba S."/>
            <person name="McCourt P."/>
            <person name="Mortimer J.C."/>
            <person name="Mutuku J.M."/>
            <person name="Nomura T."/>
            <person name="Sasaki-Sekimoto Y."/>
            <person name="Seto Y."/>
            <person name="Wang Y."/>
            <person name="Wakatake T."/>
            <person name="Sakakibara H."/>
            <person name="Demura T."/>
            <person name="Yamaguchi S."/>
            <person name="Yoneyama K."/>
            <person name="Manabe R.I."/>
            <person name="Nelson D.C."/>
            <person name="Schulman A.H."/>
            <person name="Timko M.P."/>
            <person name="dePamphilis C.W."/>
            <person name="Choi D."/>
            <person name="Shirasu K."/>
        </authorList>
    </citation>
    <scope>NUCLEOTIDE SEQUENCE [LARGE SCALE GENOMIC DNA]</scope>
    <source>
        <strain evidence="2">cv. UVA1</strain>
    </source>
</reference>
<dbReference type="AlphaFoldDB" id="A0A5A7RKG8"/>
<protein>
    <submittedName>
        <fullName evidence="1">Apoptosis inhibitory protein 5</fullName>
    </submittedName>
</protein>
<dbReference type="Proteomes" id="UP000325081">
    <property type="component" value="Unassembled WGS sequence"/>
</dbReference>
<evidence type="ECO:0000313" key="1">
    <source>
        <dbReference type="EMBL" id="GER57723.1"/>
    </source>
</evidence>